<name>A0A8C5CFC7_GADMO</name>
<evidence type="ECO:0000313" key="10">
    <source>
        <dbReference type="Proteomes" id="UP000694546"/>
    </source>
</evidence>
<dbReference type="InterPro" id="IPR011993">
    <property type="entry name" value="PH-like_dom_sf"/>
</dbReference>
<dbReference type="AlphaFoldDB" id="A0A8C5CFC7"/>
<dbReference type="Gene3D" id="3.40.50.150">
    <property type="entry name" value="Vaccinia Virus protein VP39"/>
    <property type="match status" value="1"/>
</dbReference>
<feature type="region of interest" description="Disordered" evidence="7">
    <location>
        <begin position="96"/>
        <end position="131"/>
    </location>
</feature>
<dbReference type="Gene3D" id="2.70.160.11">
    <property type="entry name" value="Hnrnp arginine n-methyltransferase1"/>
    <property type="match status" value="1"/>
</dbReference>
<evidence type="ECO:0000256" key="1">
    <source>
        <dbReference type="ARBA" id="ARBA00011925"/>
    </source>
</evidence>
<dbReference type="PANTHER" id="PTHR11006:SF49">
    <property type="entry name" value="HISTONE-ARGININE METHYLTRANSFERASE CARM1"/>
    <property type="match status" value="1"/>
</dbReference>
<dbReference type="GeneTree" id="ENSGT00940000164013"/>
<evidence type="ECO:0000256" key="2">
    <source>
        <dbReference type="ARBA" id="ARBA00022603"/>
    </source>
</evidence>
<dbReference type="PROSITE" id="PS51678">
    <property type="entry name" value="SAM_MT_PRMT"/>
    <property type="match status" value="1"/>
</dbReference>
<reference evidence="9" key="1">
    <citation type="submission" date="2025-08" db="UniProtKB">
        <authorList>
            <consortium name="Ensembl"/>
        </authorList>
    </citation>
    <scope>IDENTIFICATION</scope>
</reference>
<organism evidence="9 10">
    <name type="scientific">Gadus morhua</name>
    <name type="common">Atlantic cod</name>
    <dbReference type="NCBI Taxonomy" id="8049"/>
    <lineage>
        <taxon>Eukaryota</taxon>
        <taxon>Metazoa</taxon>
        <taxon>Chordata</taxon>
        <taxon>Craniata</taxon>
        <taxon>Vertebrata</taxon>
        <taxon>Euteleostomi</taxon>
        <taxon>Actinopterygii</taxon>
        <taxon>Neopterygii</taxon>
        <taxon>Teleostei</taxon>
        <taxon>Neoteleostei</taxon>
        <taxon>Acanthomorphata</taxon>
        <taxon>Zeiogadaria</taxon>
        <taxon>Gadariae</taxon>
        <taxon>Gadiformes</taxon>
        <taxon>Gadoidei</taxon>
        <taxon>Gadidae</taxon>
        <taxon>Gadus</taxon>
    </lineage>
</organism>
<sequence length="475" mass="53137">MQEALGGAPQVTVRRHRPGGDLTLMLRIALGGVNLRVQDGDGGSVFDISFTSETSSCRVGSQSLLVNHGGLSILLLCKSPADVQNICQLLFRSDNGRQDGRQERPQDGRQERPQDGPQERRQDGPRSNTADRRMAESVAMKYFMYPGCLSQQQNLLQDYQRTATYQRAFLDNEEDFRDKVVLCVGGGSGILSFFAVQAGAKRVYAVETPPIAEYLKVLLGGNGLSDRVTVLEGGLEKAELPEEVDLIVSEPIGYLLLHERKLDSFLLARKWLKPKGLMFPSSAEIHLAPFTDDQLYIEQHSRTSFWQQRGFHGINLCGLHTAALNEVLRQPIVDTFDMAALMASSARHRLDFIKDREESLHRIEIPFVFRLLQSGLVHGLAFWFDVAFTGSSSTVWLSTAPTEPLTQWYQVRCLLQTPLFAKLGQTLSGTVLMTTNQRHSYDIHITATVDQSGFRSGNLLDLKNPFFRMPTWLHG</sequence>
<keyword evidence="3 6" id="KW-0808">Transferase</keyword>
<reference evidence="9" key="2">
    <citation type="submission" date="2025-09" db="UniProtKB">
        <authorList>
            <consortium name="Ensembl"/>
        </authorList>
    </citation>
    <scope>IDENTIFICATION</scope>
</reference>
<evidence type="ECO:0000256" key="4">
    <source>
        <dbReference type="ARBA" id="ARBA00022691"/>
    </source>
</evidence>
<keyword evidence="4 6" id="KW-0949">S-adenosyl-L-methionine</keyword>
<dbReference type="GO" id="GO:0070611">
    <property type="term" value="F:histone H3R2 methyltransferase activity"/>
    <property type="evidence" value="ECO:0007669"/>
    <property type="project" value="TreeGrafter"/>
</dbReference>
<dbReference type="InterPro" id="IPR025799">
    <property type="entry name" value="Arg_MeTrfase"/>
</dbReference>
<dbReference type="Pfam" id="PF22528">
    <property type="entry name" value="PRMT_C"/>
    <property type="match status" value="1"/>
</dbReference>
<evidence type="ECO:0000259" key="8">
    <source>
        <dbReference type="Pfam" id="PF22528"/>
    </source>
</evidence>
<dbReference type="SUPFAM" id="SSF53335">
    <property type="entry name" value="S-adenosyl-L-methionine-dependent methyltransferases"/>
    <property type="match status" value="1"/>
</dbReference>
<keyword evidence="10" id="KW-1185">Reference proteome</keyword>
<dbReference type="Pfam" id="PF11531">
    <property type="entry name" value="CARM1"/>
    <property type="match status" value="1"/>
</dbReference>
<evidence type="ECO:0000256" key="5">
    <source>
        <dbReference type="ARBA" id="ARBA00049086"/>
    </source>
</evidence>
<evidence type="ECO:0000313" key="9">
    <source>
        <dbReference type="Ensembl" id="ENSGMOP00000059955.1"/>
    </source>
</evidence>
<protein>
    <recommendedName>
        <fullName evidence="1">type I protein arginine methyltransferase</fullName>
        <ecNumber evidence="1">2.1.1.319</ecNumber>
    </recommendedName>
</protein>
<dbReference type="OMA" id="PLTRWFQ"/>
<accession>A0A8C5CFC7</accession>
<dbReference type="Proteomes" id="UP000694546">
    <property type="component" value="Chromosome 7"/>
</dbReference>
<dbReference type="Ensembl" id="ENSGMOT00000039664.1">
    <property type="protein sequence ID" value="ENSGMOP00000059955.1"/>
    <property type="gene ID" value="ENSGMOG00000034099.1"/>
</dbReference>
<dbReference type="EC" id="2.1.1.319" evidence="1"/>
<keyword evidence="2 6" id="KW-0489">Methyltransferase</keyword>
<dbReference type="GO" id="GO:0032259">
    <property type="term" value="P:methylation"/>
    <property type="evidence" value="ECO:0007669"/>
    <property type="project" value="UniProtKB-KW"/>
</dbReference>
<evidence type="ECO:0000256" key="7">
    <source>
        <dbReference type="SAM" id="MobiDB-lite"/>
    </source>
</evidence>
<comment type="catalytic activity">
    <reaction evidence="5">
        <text>L-arginyl-[protein] + 2 S-adenosyl-L-methionine = N(omega),N(omega)-dimethyl-L-arginyl-[protein] + 2 S-adenosyl-L-homocysteine + 2 H(+)</text>
        <dbReference type="Rhea" id="RHEA:48096"/>
        <dbReference type="Rhea" id="RHEA-COMP:10532"/>
        <dbReference type="Rhea" id="RHEA-COMP:11991"/>
        <dbReference type="ChEBI" id="CHEBI:15378"/>
        <dbReference type="ChEBI" id="CHEBI:29965"/>
        <dbReference type="ChEBI" id="CHEBI:57856"/>
        <dbReference type="ChEBI" id="CHEBI:59789"/>
        <dbReference type="ChEBI" id="CHEBI:61897"/>
        <dbReference type="EC" id="2.1.1.319"/>
    </reaction>
</comment>
<feature type="domain" description="Protein arginine N-methyltransferase" evidence="8">
    <location>
        <begin position="282"/>
        <end position="445"/>
    </location>
</feature>
<evidence type="ECO:0000256" key="3">
    <source>
        <dbReference type="ARBA" id="ARBA00022679"/>
    </source>
</evidence>
<dbReference type="GO" id="GO:0035242">
    <property type="term" value="F:protein-arginine omega-N asymmetric methyltransferase activity"/>
    <property type="evidence" value="ECO:0007669"/>
    <property type="project" value="UniProtKB-EC"/>
</dbReference>
<proteinExistence type="predicted"/>
<dbReference type="InterPro" id="IPR029063">
    <property type="entry name" value="SAM-dependent_MTases_sf"/>
</dbReference>
<dbReference type="Gene3D" id="2.30.29.30">
    <property type="entry name" value="Pleckstrin-homology domain (PH domain)/Phosphotyrosine-binding domain (PTB)"/>
    <property type="match status" value="1"/>
</dbReference>
<evidence type="ECO:0000256" key="6">
    <source>
        <dbReference type="PROSITE-ProRule" id="PRU01015"/>
    </source>
</evidence>
<dbReference type="KEGG" id="gmh:115547377"/>
<dbReference type="PANTHER" id="PTHR11006">
    <property type="entry name" value="PROTEIN ARGININE N-METHYLTRANSFERASE"/>
    <property type="match status" value="1"/>
</dbReference>
<dbReference type="CDD" id="cd02440">
    <property type="entry name" value="AdoMet_MTases"/>
    <property type="match status" value="1"/>
</dbReference>
<dbReference type="InterPro" id="IPR055135">
    <property type="entry name" value="PRMT_dom"/>
</dbReference>